<dbReference type="SUPFAM" id="SSF52156">
    <property type="entry name" value="Initiation factor IF2/eIF5b, domain 3"/>
    <property type="match status" value="1"/>
</dbReference>
<keyword evidence="4" id="KW-0547">Nucleotide-binding</keyword>
<dbReference type="GO" id="GO:0005525">
    <property type="term" value="F:GTP binding"/>
    <property type="evidence" value="ECO:0007669"/>
    <property type="project" value="UniProtKB-KW"/>
</dbReference>
<evidence type="ECO:0000256" key="4">
    <source>
        <dbReference type="ARBA" id="ARBA00022741"/>
    </source>
</evidence>
<dbReference type="InterPro" id="IPR009000">
    <property type="entry name" value="Transl_B-barrel_sf"/>
</dbReference>
<dbReference type="CDD" id="cd03692">
    <property type="entry name" value="mtIF2_IVc"/>
    <property type="match status" value="1"/>
</dbReference>
<dbReference type="STRING" id="236234.A0A1J9R276"/>
<accession>A0A1J9R276</accession>
<evidence type="ECO:0000256" key="11">
    <source>
        <dbReference type="SAM" id="Coils"/>
    </source>
</evidence>
<evidence type="ECO:0000256" key="5">
    <source>
        <dbReference type="ARBA" id="ARBA00022917"/>
    </source>
</evidence>
<dbReference type="InterPro" id="IPR044145">
    <property type="entry name" value="IF2_II"/>
</dbReference>
<dbReference type="GeneID" id="31012881"/>
<dbReference type="InterPro" id="IPR005225">
    <property type="entry name" value="Small_GTP-bd"/>
</dbReference>
<evidence type="ECO:0000256" key="3">
    <source>
        <dbReference type="ARBA" id="ARBA00022540"/>
    </source>
</evidence>
<dbReference type="PANTHER" id="PTHR43381:SF20">
    <property type="entry name" value="TRANSLATION INITIATION FACTOR IF-2, MITOCHONDRIAL"/>
    <property type="match status" value="1"/>
</dbReference>
<dbReference type="InterPro" id="IPR006847">
    <property type="entry name" value="IF2_N"/>
</dbReference>
<dbReference type="Pfam" id="PF00009">
    <property type="entry name" value="GTP_EFTU"/>
    <property type="match status" value="1"/>
</dbReference>
<feature type="compositionally biased region" description="Basic residues" evidence="12">
    <location>
        <begin position="488"/>
        <end position="498"/>
    </location>
</feature>
<sequence length="1134" mass="124727">MRRQALRASSSTHNVCVFCATRLNNANFLDAALHPLPLPASSSSSPFAPAAARNLLHQRRAISSSRPSQNFGSGAAAQQQQQQRNDVDPEPDAARNRFNAAPTVPPMKQQMLLRQQQQQQKRDDVGAGPDAVRKQFNAAPAIPPMKQQMLLRRQQQQQQPQQPQSAAIHPEAAALNALFSQEAPAPSPQQQQQQRSGGVVKRMSIPKYQAQVEKARQLREREREEDVRGFDMSKASGWTHMQSKSRDNGLDQRRQETQQQYPQRVNIVRRTSGRPDGDKRFVPLNQGQDQEKLLGRFNRFGGSGGGGGAAQEQQAGPQGFTRSAQAQPVRPPSTRGSEKDLINTMFAPAAPEPKSFSFQDRSQPRANPRSSFERDYRMAQLPRSPAQPPPSVERDPSMAQVARSPAERPPAPSEEFEAKPPQKTEMQPQESEQTYTALQQVRERERAARFSRFAAAEEEEAPRKRKAKGGRNFSVHEEDEVDISRLERKSKKKEKKRQLATEMAPPTPIYLPEYLSVANLANLLKVRTESLVNKMMELGFEDIMNDDILNAENAGLIAMEYNFEPVAADPSDDLDLYPAPEPEDKAILPPRPPVVTIMGHVDHGKTTLLDYLRKSSVAATEFGGITQHIGAFSVPLSNDKTITFLDTPGHAAFLSMRQRGANVTDIVILVVAADDSVKPQTIEAIKHAKSARVPIIVAINKIDKEGANPEQVKQDLARHGVDVEDFGGDIQAIPVSGKTGQGMQDLEEAAITLSEILDHRADPEGPVEGWVLEVSTKKSGKAATVLVRRGTLKVGSIIVAGQTFARVRSIRNEAGVEIPTVGPGMPAEIDGWRGQPSAGDEVLEAPNERRAAEVVEYRETNAERIQMAKDMEAINEARRLEHEKREREREREQAIAAAAEAGAEDPEAAVAAAEQQELESAKLGGGPKVIPFVVKADVSGSVEAVVDYVMTVGNGEVQPRVLRTGVGAVSESDVDLAATAGGHVVVFNTAVDQRMASMAEAKGVRLLEQNVIYRLVDDVKALLSEHLAPAVTHRVTGEANVLEVFEIKVARKKTSNIAGCRVTNGVVNARSKVRVFRKDEKIYDGKISSLKQVKKDITEMQKGNECGMAFENWGEFKAGDTIQCYEEKFEKRFL</sequence>
<dbReference type="PANTHER" id="PTHR43381">
    <property type="entry name" value="TRANSLATION INITIATION FACTOR IF-2-RELATED"/>
    <property type="match status" value="1"/>
</dbReference>
<dbReference type="OrthoDB" id="361630at2759"/>
<dbReference type="GO" id="GO:0003924">
    <property type="term" value="F:GTPase activity"/>
    <property type="evidence" value="ECO:0007669"/>
    <property type="project" value="InterPro"/>
</dbReference>
<gene>
    <name evidence="14" type="ORF">BKCO1_21000112</name>
</gene>
<dbReference type="PROSITE" id="PS51722">
    <property type="entry name" value="G_TR_2"/>
    <property type="match status" value="1"/>
</dbReference>
<evidence type="ECO:0000256" key="10">
    <source>
        <dbReference type="ARBA" id="ARBA00044200"/>
    </source>
</evidence>
<keyword evidence="8" id="KW-0342">GTP-binding</keyword>
<evidence type="ECO:0000256" key="12">
    <source>
        <dbReference type="SAM" id="MobiDB-lite"/>
    </source>
</evidence>
<keyword evidence="11" id="KW-0175">Coiled coil</keyword>
<keyword evidence="3 14" id="KW-0396">Initiation factor</keyword>
<dbReference type="Proteomes" id="UP000183809">
    <property type="component" value="Unassembled WGS sequence"/>
</dbReference>
<feature type="compositionally biased region" description="Low complexity" evidence="12">
    <location>
        <begin position="182"/>
        <end position="194"/>
    </location>
</feature>
<dbReference type="RefSeq" id="XP_020130949.1">
    <property type="nucleotide sequence ID" value="XM_020272622.1"/>
</dbReference>
<evidence type="ECO:0000256" key="7">
    <source>
        <dbReference type="ARBA" id="ARBA00023128"/>
    </source>
</evidence>
<feature type="compositionally biased region" description="Low complexity" evidence="12">
    <location>
        <begin position="149"/>
        <end position="164"/>
    </location>
</feature>
<dbReference type="NCBIfam" id="TIGR00231">
    <property type="entry name" value="small_GTP"/>
    <property type="match status" value="1"/>
</dbReference>
<dbReference type="AlphaFoldDB" id="A0A1J9R276"/>
<reference evidence="14 15" key="1">
    <citation type="submission" date="2016-10" db="EMBL/GenBank/DDBJ databases">
        <title>Proteomics and genomics reveal pathogen-plant mechanisms compatible with a hemibiotrophic lifestyle of Diplodia corticola.</title>
        <authorList>
            <person name="Fernandes I."/>
            <person name="De Jonge R."/>
            <person name="Van De Peer Y."/>
            <person name="Devreese B."/>
            <person name="Alves A."/>
            <person name="Esteves A.C."/>
        </authorList>
    </citation>
    <scope>NUCLEOTIDE SEQUENCE [LARGE SCALE GENOMIC DNA]</scope>
    <source>
        <strain evidence="14 15">CBS 112549</strain>
    </source>
</reference>
<comment type="function">
    <text evidence="9">One of the essential components for the initiation of protein synthesis. Protects formylmethionyl-tRNA from spontaneous hydrolysis and promotes its binding to the 30S ribosomal subunits. Also involved in the hydrolysis of GTP during the formation of the 70S ribosomal complex.</text>
</comment>
<dbReference type="InterPro" id="IPR036925">
    <property type="entry name" value="TIF_IF2_dom3_sf"/>
</dbReference>
<comment type="subcellular location">
    <subcellularLocation>
        <location evidence="1">Mitochondrion</location>
    </subcellularLocation>
</comment>
<evidence type="ECO:0000256" key="1">
    <source>
        <dbReference type="ARBA" id="ARBA00004173"/>
    </source>
</evidence>
<evidence type="ECO:0000313" key="14">
    <source>
        <dbReference type="EMBL" id="OJD34689.1"/>
    </source>
</evidence>
<evidence type="ECO:0000313" key="15">
    <source>
        <dbReference type="Proteomes" id="UP000183809"/>
    </source>
</evidence>
<dbReference type="Pfam" id="PF04760">
    <property type="entry name" value="IF2_N"/>
    <property type="match status" value="1"/>
</dbReference>
<feature type="coiled-coil region" evidence="11">
    <location>
        <begin position="870"/>
        <end position="900"/>
    </location>
</feature>
<dbReference type="GO" id="GO:0003743">
    <property type="term" value="F:translation initiation factor activity"/>
    <property type="evidence" value="ECO:0007669"/>
    <property type="project" value="UniProtKB-KW"/>
</dbReference>
<dbReference type="SUPFAM" id="SSF50447">
    <property type="entry name" value="Translation proteins"/>
    <property type="match status" value="2"/>
</dbReference>
<feature type="compositionally biased region" description="Polar residues" evidence="12">
    <location>
        <begin position="356"/>
        <end position="370"/>
    </location>
</feature>
<dbReference type="Gene3D" id="3.40.50.10050">
    <property type="entry name" value="Translation initiation factor IF- 2, domain 3"/>
    <property type="match status" value="1"/>
</dbReference>
<dbReference type="Pfam" id="PF11987">
    <property type="entry name" value="IF-2"/>
    <property type="match status" value="1"/>
</dbReference>
<keyword evidence="6" id="KW-0809">Transit peptide</keyword>
<feature type="compositionally biased region" description="Basic and acidic residues" evidence="12">
    <location>
        <begin position="213"/>
        <end position="231"/>
    </location>
</feature>
<dbReference type="EMBL" id="MNUE01000021">
    <property type="protein sequence ID" value="OJD34689.1"/>
    <property type="molecule type" value="Genomic_DNA"/>
</dbReference>
<dbReference type="InterPro" id="IPR000795">
    <property type="entry name" value="T_Tr_GTP-bd_dom"/>
</dbReference>
<evidence type="ECO:0000256" key="6">
    <source>
        <dbReference type="ARBA" id="ARBA00022946"/>
    </source>
</evidence>
<evidence type="ECO:0000256" key="2">
    <source>
        <dbReference type="ARBA" id="ARBA00007733"/>
    </source>
</evidence>
<keyword evidence="7" id="KW-0496">Mitochondrion</keyword>
<feature type="region of interest" description="Disordered" evidence="12">
    <location>
        <begin position="61"/>
        <end position="130"/>
    </location>
</feature>
<dbReference type="InterPro" id="IPR015760">
    <property type="entry name" value="TIF_IF2"/>
</dbReference>
<dbReference type="Gene3D" id="3.40.50.300">
    <property type="entry name" value="P-loop containing nucleotide triphosphate hydrolases"/>
    <property type="match status" value="1"/>
</dbReference>
<feature type="compositionally biased region" description="Low complexity" evidence="12">
    <location>
        <begin position="107"/>
        <end position="119"/>
    </location>
</feature>
<dbReference type="HAMAP" id="MF_00100_B">
    <property type="entry name" value="IF_2_B"/>
    <property type="match status" value="1"/>
</dbReference>
<dbReference type="Gene3D" id="2.40.30.10">
    <property type="entry name" value="Translation factors"/>
    <property type="match status" value="2"/>
</dbReference>
<dbReference type="Pfam" id="PF22042">
    <property type="entry name" value="EF-G_D2"/>
    <property type="match status" value="1"/>
</dbReference>
<dbReference type="InterPro" id="IPR000178">
    <property type="entry name" value="TF_IF2_bacterial-like"/>
</dbReference>
<evidence type="ECO:0000259" key="13">
    <source>
        <dbReference type="PROSITE" id="PS51722"/>
    </source>
</evidence>
<dbReference type="SUPFAM" id="SSF52540">
    <property type="entry name" value="P-loop containing nucleoside triphosphate hydrolases"/>
    <property type="match status" value="1"/>
</dbReference>
<feature type="region of interest" description="Disordered" evidence="12">
    <location>
        <begin position="182"/>
        <end position="501"/>
    </location>
</feature>
<evidence type="ECO:0000256" key="9">
    <source>
        <dbReference type="ARBA" id="ARBA00025162"/>
    </source>
</evidence>
<name>A0A1J9R276_9PEZI</name>
<feature type="compositionally biased region" description="Polar residues" evidence="12">
    <location>
        <begin position="61"/>
        <end position="72"/>
    </location>
</feature>
<dbReference type="FunFam" id="2.40.30.10:FF:000008">
    <property type="entry name" value="Translation initiation factor IF-2"/>
    <property type="match status" value="1"/>
</dbReference>
<dbReference type="GO" id="GO:0005739">
    <property type="term" value="C:mitochondrion"/>
    <property type="evidence" value="ECO:0007669"/>
    <property type="project" value="UniProtKB-SubCell"/>
</dbReference>
<feature type="region of interest" description="Disordered" evidence="12">
    <location>
        <begin position="149"/>
        <end position="168"/>
    </location>
</feature>
<dbReference type="InterPro" id="IPR053905">
    <property type="entry name" value="EF-G-like_DII"/>
</dbReference>
<dbReference type="CDD" id="cd01887">
    <property type="entry name" value="IF2_eIF5B"/>
    <property type="match status" value="1"/>
</dbReference>
<dbReference type="InterPro" id="IPR023115">
    <property type="entry name" value="TIF_IF2_dom3"/>
</dbReference>
<organism evidence="14 15">
    <name type="scientific">Diplodia corticola</name>
    <dbReference type="NCBI Taxonomy" id="236234"/>
    <lineage>
        <taxon>Eukaryota</taxon>
        <taxon>Fungi</taxon>
        <taxon>Dikarya</taxon>
        <taxon>Ascomycota</taxon>
        <taxon>Pezizomycotina</taxon>
        <taxon>Dothideomycetes</taxon>
        <taxon>Dothideomycetes incertae sedis</taxon>
        <taxon>Botryosphaeriales</taxon>
        <taxon>Botryosphaeriaceae</taxon>
        <taxon>Diplodia</taxon>
    </lineage>
</organism>
<evidence type="ECO:0000256" key="8">
    <source>
        <dbReference type="ARBA" id="ARBA00023134"/>
    </source>
</evidence>
<dbReference type="FunFam" id="3.40.50.300:FF:000019">
    <property type="entry name" value="Translation initiation factor IF-2"/>
    <property type="match status" value="1"/>
</dbReference>
<comment type="caution">
    <text evidence="14">The sequence shown here is derived from an EMBL/GenBank/DDBJ whole genome shotgun (WGS) entry which is preliminary data.</text>
</comment>
<feature type="compositionally biased region" description="Low complexity" evidence="12">
    <location>
        <begin position="310"/>
        <end position="319"/>
    </location>
</feature>
<protein>
    <recommendedName>
        <fullName evidence="10">Translation initiation factor IF-2, mitochondrial</fullName>
    </recommendedName>
</protein>
<feature type="compositionally biased region" description="Basic and acidic residues" evidence="12">
    <location>
        <begin position="244"/>
        <end position="256"/>
    </location>
</feature>
<feature type="compositionally biased region" description="Polar residues" evidence="12">
    <location>
        <begin position="424"/>
        <end position="439"/>
    </location>
</feature>
<keyword evidence="15" id="KW-1185">Reference proteome</keyword>
<proteinExistence type="inferred from homology"/>
<dbReference type="CDD" id="cd03702">
    <property type="entry name" value="IF2_mtIF2_II"/>
    <property type="match status" value="1"/>
</dbReference>
<keyword evidence="5" id="KW-0648">Protein biosynthesis</keyword>
<comment type="similarity">
    <text evidence="2">Belongs to the TRAFAC class translation factor GTPase superfamily. Classic translation factor GTPase family. IF-2 subfamily.</text>
</comment>
<dbReference type="FunFam" id="3.40.50.10050:FF:000001">
    <property type="entry name" value="Translation initiation factor IF-2"/>
    <property type="match status" value="1"/>
</dbReference>
<feature type="domain" description="Tr-type G" evidence="13">
    <location>
        <begin position="590"/>
        <end position="758"/>
    </location>
</feature>
<dbReference type="InterPro" id="IPR027417">
    <property type="entry name" value="P-loop_NTPase"/>
</dbReference>